<dbReference type="Proteomes" id="UP000241462">
    <property type="component" value="Unassembled WGS sequence"/>
</dbReference>
<dbReference type="SUPFAM" id="SSF52540">
    <property type="entry name" value="P-loop containing nucleoside triphosphate hydrolases"/>
    <property type="match status" value="1"/>
</dbReference>
<protein>
    <submittedName>
        <fullName evidence="1">Uncharacterized protein</fullName>
    </submittedName>
</protein>
<dbReference type="AlphaFoldDB" id="A0A2T3A0K1"/>
<dbReference type="STRING" id="2025994.A0A2T3A0K1"/>
<dbReference type="InterPro" id="IPR027417">
    <property type="entry name" value="P-loop_NTPase"/>
</dbReference>
<name>A0A2T3A0K1_9PEZI</name>
<evidence type="ECO:0000313" key="2">
    <source>
        <dbReference type="Proteomes" id="UP000241462"/>
    </source>
</evidence>
<reference evidence="1 2" key="1">
    <citation type="journal article" date="2018" name="Mycol. Prog.">
        <title>Coniella lustricola, a new species from submerged detritus.</title>
        <authorList>
            <person name="Raudabaugh D.B."/>
            <person name="Iturriaga T."/>
            <person name="Carver A."/>
            <person name="Mondo S."/>
            <person name="Pangilinan J."/>
            <person name="Lipzen A."/>
            <person name="He G."/>
            <person name="Amirebrahimi M."/>
            <person name="Grigoriev I.V."/>
            <person name="Miller A.N."/>
        </authorList>
    </citation>
    <scope>NUCLEOTIDE SEQUENCE [LARGE SCALE GENOMIC DNA]</scope>
    <source>
        <strain evidence="1 2">B22-T-1</strain>
    </source>
</reference>
<proteinExistence type="predicted"/>
<keyword evidence="2" id="KW-1185">Reference proteome</keyword>
<gene>
    <name evidence="1" type="ORF">BD289DRAFT_484865</name>
</gene>
<organism evidence="1 2">
    <name type="scientific">Coniella lustricola</name>
    <dbReference type="NCBI Taxonomy" id="2025994"/>
    <lineage>
        <taxon>Eukaryota</taxon>
        <taxon>Fungi</taxon>
        <taxon>Dikarya</taxon>
        <taxon>Ascomycota</taxon>
        <taxon>Pezizomycotina</taxon>
        <taxon>Sordariomycetes</taxon>
        <taxon>Sordariomycetidae</taxon>
        <taxon>Diaporthales</taxon>
        <taxon>Schizoparmaceae</taxon>
        <taxon>Coniella</taxon>
    </lineage>
</organism>
<evidence type="ECO:0000313" key="1">
    <source>
        <dbReference type="EMBL" id="PSR80605.1"/>
    </source>
</evidence>
<sequence length="559" mass="63609">MASPPVSRFSGLKQWLSKNPRRPLQIQIAGFDSSGKTELLYTFKEVAYPKTKRQYDPLAPFNREVIDYPAGWELTIYDISEMCSKFFVWKGINHFMTADTLNWYMHSVKTDLGWWLRDYITYMKQKGSRYIWLVLSQQDLVPPEDRARIVGEHREALEKILHEVAAPAEITWFFYDAPGFSAASGKHVKAFVDTFMQQVRELDKQMTLEFNQQRDRALLEKPSDEVLRQRVEQAEIKPAVEFWEAFSSAEITSWDHLDHLQAGYLVLLTSCEQGHGLLKSSTTFLGHLARLRETKPAVFKNSAHLTMTAFWIIQLRIATFNFQYDVNNGSTPTPDDFKSVLIHTPSLLYGRLWSLNYSKAVLFAPKARETFQMPDLQPFPQVTKTLVNALAEGKDDVPADASPAALPDDMIALLGPERLPRWALALVQNVLKNKLRRGAALKEGLAALQTDTIQLRTQHRELADTGAVSPYSETQAYVWVQLVHAALASLSVTSAQKDADEPVAAGKEAAEDLTYERFKEVCGITGLEWQAHYTDQLWNSVEARLQFVQPDKKPLRNVL</sequence>
<dbReference type="OrthoDB" id="427186at2759"/>
<accession>A0A2T3A0K1</accession>
<dbReference type="InParanoid" id="A0A2T3A0K1"/>
<dbReference type="EMBL" id="KZ678524">
    <property type="protein sequence ID" value="PSR80605.1"/>
    <property type="molecule type" value="Genomic_DNA"/>
</dbReference>